<feature type="domain" description="TFIIS N-terminal" evidence="8">
    <location>
        <begin position="276"/>
        <end position="353"/>
    </location>
</feature>
<evidence type="ECO:0000313" key="9">
    <source>
        <dbReference type="EMBL" id="KAF1926577.1"/>
    </source>
</evidence>
<dbReference type="Proteomes" id="UP000800082">
    <property type="component" value="Unassembled WGS sequence"/>
</dbReference>
<keyword evidence="3 6" id="KW-0539">Nucleus</keyword>
<evidence type="ECO:0000256" key="5">
    <source>
        <dbReference type="ARBA" id="ARBA00037992"/>
    </source>
</evidence>
<dbReference type="InterPro" id="IPR017923">
    <property type="entry name" value="TFIIS_N"/>
</dbReference>
<dbReference type="OrthoDB" id="21124at2759"/>
<dbReference type="PROSITE" id="PS51319">
    <property type="entry name" value="TFIIS_N"/>
    <property type="match status" value="1"/>
</dbReference>
<evidence type="ECO:0000256" key="1">
    <source>
        <dbReference type="ARBA" id="ARBA00023015"/>
    </source>
</evidence>
<dbReference type="InterPro" id="IPR035441">
    <property type="entry name" value="TFIIS/LEDGF_dom_sf"/>
</dbReference>
<organism evidence="9 10">
    <name type="scientific">Didymella exigua CBS 183.55</name>
    <dbReference type="NCBI Taxonomy" id="1150837"/>
    <lineage>
        <taxon>Eukaryota</taxon>
        <taxon>Fungi</taxon>
        <taxon>Dikarya</taxon>
        <taxon>Ascomycota</taxon>
        <taxon>Pezizomycotina</taxon>
        <taxon>Dothideomycetes</taxon>
        <taxon>Pleosporomycetidae</taxon>
        <taxon>Pleosporales</taxon>
        <taxon>Pleosporineae</taxon>
        <taxon>Didymellaceae</taxon>
        <taxon>Didymella</taxon>
    </lineage>
</organism>
<feature type="compositionally biased region" description="Basic and acidic residues" evidence="7">
    <location>
        <begin position="181"/>
        <end position="193"/>
    </location>
</feature>
<keyword evidence="2" id="KW-0804">Transcription</keyword>
<reference evidence="9" key="1">
    <citation type="journal article" date="2020" name="Stud. Mycol.">
        <title>101 Dothideomycetes genomes: a test case for predicting lifestyles and emergence of pathogens.</title>
        <authorList>
            <person name="Haridas S."/>
            <person name="Albert R."/>
            <person name="Binder M."/>
            <person name="Bloem J."/>
            <person name="Labutti K."/>
            <person name="Salamov A."/>
            <person name="Andreopoulos B."/>
            <person name="Baker S."/>
            <person name="Barry K."/>
            <person name="Bills G."/>
            <person name="Bluhm B."/>
            <person name="Cannon C."/>
            <person name="Castanera R."/>
            <person name="Culley D."/>
            <person name="Daum C."/>
            <person name="Ezra D."/>
            <person name="Gonzalez J."/>
            <person name="Henrissat B."/>
            <person name="Kuo A."/>
            <person name="Liang C."/>
            <person name="Lipzen A."/>
            <person name="Lutzoni F."/>
            <person name="Magnuson J."/>
            <person name="Mondo S."/>
            <person name="Nolan M."/>
            <person name="Ohm R."/>
            <person name="Pangilinan J."/>
            <person name="Park H.-J."/>
            <person name="Ramirez L."/>
            <person name="Alfaro M."/>
            <person name="Sun H."/>
            <person name="Tritt A."/>
            <person name="Yoshinaga Y."/>
            <person name="Zwiers L.-H."/>
            <person name="Turgeon B."/>
            <person name="Goodwin S."/>
            <person name="Spatafora J."/>
            <person name="Crous P."/>
            <person name="Grigoriev I."/>
        </authorList>
    </citation>
    <scope>NUCLEOTIDE SEQUENCE</scope>
    <source>
        <strain evidence="9">CBS 183.55</strain>
    </source>
</reference>
<dbReference type="RefSeq" id="XP_033446829.1">
    <property type="nucleotide sequence ID" value="XM_033593203.1"/>
</dbReference>
<dbReference type="Gene3D" id="1.20.930.10">
    <property type="entry name" value="Conserved domain common to transcription factors TFIIS, elongin A, CRSP70"/>
    <property type="match status" value="1"/>
</dbReference>
<feature type="region of interest" description="Disordered" evidence="7">
    <location>
        <begin position="1"/>
        <end position="209"/>
    </location>
</feature>
<dbReference type="FunFam" id="1.20.930.10:FF:000003">
    <property type="entry name" value="Putative Transcription factor IWS1"/>
    <property type="match status" value="1"/>
</dbReference>
<evidence type="ECO:0000256" key="6">
    <source>
        <dbReference type="PROSITE-ProRule" id="PRU00649"/>
    </source>
</evidence>
<sequence length="448" mass="50305">MEDVEFNKSHSNSPLPEAGNDPNDPLRPEIDEENSAPNPTNATTHQDMEVTADKEEMPDQDDIEAGLSDNDSALSEALDDGDFDEQFGDFDASNIAIEERAIDEDTVKQIGVHKRKRAAGEGDEPKKKKKRADKPRRKKNKDGDEDGGDQGEGGRKSRRSKKEGRVRGASPDEEAEANLTPEERRKRALERQMDAIVKSSSTRRRKKDGIDLEQMADQEIEEMRRRMAQAAEADNEGRKRGEPARHKLKLLPEVVALLNKSNLKESIVDPESNILEAVRFFLEPLSDGSLPAYDIQKELFAALAKLPINKDTLVASGIGKVIMFYIKSKRPELTIKRQAERLFTDWTRPILRRTDDYRKKEFRQADFDPTRKAATGNAAANSQAAAQAAARKKALEAPKAYQRARMETGRMTYDIAPTNHVTFSESNNSRRDIDILKTVKARQGGGRR</sequence>
<dbReference type="AlphaFoldDB" id="A0A6A5RM21"/>
<dbReference type="PANTHER" id="PTHR46010">
    <property type="entry name" value="PROTEIN IWS1 HOMOLOG"/>
    <property type="match status" value="1"/>
</dbReference>
<dbReference type="PANTHER" id="PTHR46010:SF1">
    <property type="entry name" value="PROTEIN IWS1 HOMOLOG"/>
    <property type="match status" value="1"/>
</dbReference>
<feature type="compositionally biased region" description="Basic and acidic residues" evidence="7">
    <location>
        <begin position="97"/>
        <end position="107"/>
    </location>
</feature>
<comment type="subcellular location">
    <subcellularLocation>
        <location evidence="6">Nucleus</location>
    </subcellularLocation>
</comment>
<feature type="compositionally biased region" description="Acidic residues" evidence="7">
    <location>
        <begin position="77"/>
        <end position="88"/>
    </location>
</feature>
<feature type="compositionally biased region" description="Polar residues" evidence="7">
    <location>
        <begin position="35"/>
        <end position="45"/>
    </location>
</feature>
<evidence type="ECO:0000313" key="10">
    <source>
        <dbReference type="Proteomes" id="UP000800082"/>
    </source>
</evidence>
<keyword evidence="10" id="KW-1185">Reference proteome</keyword>
<evidence type="ECO:0000256" key="2">
    <source>
        <dbReference type="ARBA" id="ARBA00023163"/>
    </source>
</evidence>
<gene>
    <name evidence="9" type="ORF">M421DRAFT_422555</name>
</gene>
<dbReference type="GO" id="GO:0016973">
    <property type="term" value="P:poly(A)+ mRNA export from nucleus"/>
    <property type="evidence" value="ECO:0007669"/>
    <property type="project" value="TreeGrafter"/>
</dbReference>
<feature type="compositionally biased region" description="Basic and acidic residues" evidence="7">
    <location>
        <begin position="46"/>
        <end position="57"/>
    </location>
</feature>
<dbReference type="EMBL" id="ML978976">
    <property type="protein sequence ID" value="KAF1926577.1"/>
    <property type="molecule type" value="Genomic_DNA"/>
</dbReference>
<dbReference type="GO" id="GO:0005634">
    <property type="term" value="C:nucleus"/>
    <property type="evidence" value="ECO:0007669"/>
    <property type="project" value="UniProtKB-SubCell"/>
</dbReference>
<dbReference type="GeneID" id="54350871"/>
<evidence type="ECO:0000259" key="8">
    <source>
        <dbReference type="PROSITE" id="PS51319"/>
    </source>
</evidence>
<accession>A0A6A5RM21</accession>
<name>A0A6A5RM21_9PLEO</name>
<dbReference type="InterPro" id="IPR051037">
    <property type="entry name" value="RNAPII_TF_IWS1"/>
</dbReference>
<comment type="function">
    <text evidence="4">Transcription factor involved in RNA polymerase II transcription regulation. May function in both SPT15/TBP post-recruitment and recruitment steps of transcription.</text>
</comment>
<evidence type="ECO:0000256" key="7">
    <source>
        <dbReference type="SAM" id="MobiDB-lite"/>
    </source>
</evidence>
<comment type="similarity">
    <text evidence="5">Belongs to the IWS1 family.</text>
</comment>
<evidence type="ECO:0000256" key="3">
    <source>
        <dbReference type="ARBA" id="ARBA00023242"/>
    </source>
</evidence>
<dbReference type="Pfam" id="PF08711">
    <property type="entry name" value="Med26"/>
    <property type="match status" value="1"/>
</dbReference>
<feature type="compositionally biased region" description="Basic residues" evidence="7">
    <location>
        <begin position="127"/>
        <end position="140"/>
    </location>
</feature>
<proteinExistence type="inferred from homology"/>
<keyword evidence="1" id="KW-0805">Transcription regulation</keyword>
<evidence type="ECO:0000256" key="4">
    <source>
        <dbReference type="ARBA" id="ARBA00037349"/>
    </source>
</evidence>
<protein>
    <recommendedName>
        <fullName evidence="8">TFIIS N-terminal domain-containing protein</fullName>
    </recommendedName>
</protein>